<gene>
    <name evidence="2" type="ORF">FLP03_15485</name>
</gene>
<dbReference type="EMBL" id="AAILJL010000011">
    <property type="protein sequence ID" value="ECF4923568.1"/>
    <property type="molecule type" value="Genomic_DNA"/>
</dbReference>
<name>A0A5Y2QMJ0_SALER</name>
<dbReference type="Proteomes" id="UP000839641">
    <property type="component" value="Unassembled WGS sequence"/>
</dbReference>
<comment type="caution">
    <text evidence="2">The sequence shown here is derived from an EMBL/GenBank/DDBJ whole genome shotgun (WGS) entry which is preliminary data.</text>
</comment>
<proteinExistence type="predicted"/>
<sequence length="333" mass="38398">MNGKILCGLLFSLLIGGCGDSNTPTEKVLKEQFSNQFHGRLILDSIDIKETSVDGNKRTYAANGSLSTGDDWYTPVASLTDYVVVKKSWDKSKDIKFSATLNSLGSKDTGWQTRFSSLQMSETPKGKPIPNIETDSKYIIMDGAGFDDKINTIKDEYAKKKSKLNELNNDIVKVENNILAINKEIDEYWGKGEDGKTQSRYSVQRNLNKELEVFNKENAPYYFERRYNAEVFDPAMKARKEKLKNYRLSDFDDIRAEKRTALEKHKEEYSIEYNKIDEKIKAKMKALDDGLQELIAKKRGFIQQQSTISDEIRNLDYQYKSWLNFMEELKKIK</sequence>
<protein>
    <submittedName>
        <fullName evidence="2">DUF1202 family protein</fullName>
    </submittedName>
</protein>
<dbReference type="Pfam" id="PF06717">
    <property type="entry name" value="DUF1202"/>
    <property type="match status" value="1"/>
</dbReference>
<reference evidence="2" key="1">
    <citation type="submission" date="2019-07" db="EMBL/GenBank/DDBJ databases">
        <authorList>
            <consortium name="GenomeTrakr network: Whole genome sequencing for foodborne pathogen traceback"/>
        </authorList>
    </citation>
    <scope>NUCLEOTIDE SEQUENCE [LARGE SCALE GENOMIC DNA]</scope>
    <source>
        <strain evidence="2">FDA00014297</strain>
    </source>
</reference>
<accession>A0A5Y2QMJ0</accession>
<dbReference type="AlphaFoldDB" id="A0A5Y2QMJ0"/>
<dbReference type="InterPro" id="IPR009592">
    <property type="entry name" value="DUF1202"/>
</dbReference>
<evidence type="ECO:0000256" key="1">
    <source>
        <dbReference type="SAM" id="Coils"/>
    </source>
</evidence>
<feature type="coiled-coil region" evidence="1">
    <location>
        <begin position="150"/>
        <end position="184"/>
    </location>
</feature>
<organism evidence="2">
    <name type="scientific">Salmonella enterica subsp. arizonae</name>
    <dbReference type="NCBI Taxonomy" id="59203"/>
    <lineage>
        <taxon>Bacteria</taxon>
        <taxon>Pseudomonadati</taxon>
        <taxon>Pseudomonadota</taxon>
        <taxon>Gammaproteobacteria</taxon>
        <taxon>Enterobacterales</taxon>
        <taxon>Enterobacteriaceae</taxon>
        <taxon>Salmonella</taxon>
    </lineage>
</organism>
<keyword evidence="1" id="KW-0175">Coiled coil</keyword>
<dbReference type="PROSITE" id="PS51257">
    <property type="entry name" value="PROKAR_LIPOPROTEIN"/>
    <property type="match status" value="1"/>
</dbReference>
<evidence type="ECO:0000313" key="2">
    <source>
        <dbReference type="EMBL" id="ECF4923568.1"/>
    </source>
</evidence>